<reference evidence="2 3" key="1">
    <citation type="submission" date="2024-09" db="EMBL/GenBank/DDBJ databases">
        <title>Chromosome-scale assembly of Riccia fluitans.</title>
        <authorList>
            <person name="Paukszto L."/>
            <person name="Sawicki J."/>
            <person name="Karawczyk K."/>
            <person name="Piernik-Szablinska J."/>
            <person name="Szczecinska M."/>
            <person name="Mazdziarz M."/>
        </authorList>
    </citation>
    <scope>NUCLEOTIDE SEQUENCE [LARGE SCALE GENOMIC DNA]</scope>
    <source>
        <strain evidence="2">Rf_01</strain>
        <tissue evidence="2">Aerial parts of the thallus</tissue>
    </source>
</reference>
<sequence length="93" mass="10420">MHVPLSVITTLLRTGHSSNNDLNVPELQRVGCSKRAPRPSCNESEGQRFARLMPLERTIARVRRQQREVYSTQPPVEPGSRVPEEKGMVAPGM</sequence>
<feature type="region of interest" description="Disordered" evidence="1">
    <location>
        <begin position="66"/>
        <end position="93"/>
    </location>
</feature>
<name>A0ABD1Z699_9MARC</name>
<organism evidence="2 3">
    <name type="scientific">Riccia fluitans</name>
    <dbReference type="NCBI Taxonomy" id="41844"/>
    <lineage>
        <taxon>Eukaryota</taxon>
        <taxon>Viridiplantae</taxon>
        <taxon>Streptophyta</taxon>
        <taxon>Embryophyta</taxon>
        <taxon>Marchantiophyta</taxon>
        <taxon>Marchantiopsida</taxon>
        <taxon>Marchantiidae</taxon>
        <taxon>Marchantiales</taxon>
        <taxon>Ricciaceae</taxon>
        <taxon>Riccia</taxon>
    </lineage>
</organism>
<dbReference type="AlphaFoldDB" id="A0ABD1Z699"/>
<evidence type="ECO:0000313" key="2">
    <source>
        <dbReference type="EMBL" id="KAL2642262.1"/>
    </source>
</evidence>
<proteinExistence type="predicted"/>
<dbReference type="Proteomes" id="UP001605036">
    <property type="component" value="Unassembled WGS sequence"/>
</dbReference>
<gene>
    <name evidence="2" type="ORF">R1flu_009849</name>
</gene>
<protein>
    <submittedName>
        <fullName evidence="2">Uncharacterized protein</fullName>
    </submittedName>
</protein>
<keyword evidence="3" id="KW-1185">Reference proteome</keyword>
<comment type="caution">
    <text evidence="2">The sequence shown here is derived from an EMBL/GenBank/DDBJ whole genome shotgun (WGS) entry which is preliminary data.</text>
</comment>
<evidence type="ECO:0000313" key="3">
    <source>
        <dbReference type="Proteomes" id="UP001605036"/>
    </source>
</evidence>
<evidence type="ECO:0000256" key="1">
    <source>
        <dbReference type="SAM" id="MobiDB-lite"/>
    </source>
</evidence>
<dbReference type="EMBL" id="JBHFFA010000002">
    <property type="protein sequence ID" value="KAL2642262.1"/>
    <property type="molecule type" value="Genomic_DNA"/>
</dbReference>
<accession>A0ABD1Z699</accession>